<reference evidence="1 2" key="1">
    <citation type="journal article" date="2014" name="Nat. Commun.">
        <title>Molecular traces of alternative social organization in a termite genome.</title>
        <authorList>
            <person name="Terrapon N."/>
            <person name="Li C."/>
            <person name="Robertson H.M."/>
            <person name="Ji L."/>
            <person name="Meng X."/>
            <person name="Booth W."/>
            <person name="Chen Z."/>
            <person name="Childers C.P."/>
            <person name="Glastad K.M."/>
            <person name="Gokhale K."/>
            <person name="Gowin J."/>
            <person name="Gronenberg W."/>
            <person name="Hermansen R.A."/>
            <person name="Hu H."/>
            <person name="Hunt B.G."/>
            <person name="Huylmans A.K."/>
            <person name="Khalil S.M."/>
            <person name="Mitchell R.D."/>
            <person name="Munoz-Torres M.C."/>
            <person name="Mustard J.A."/>
            <person name="Pan H."/>
            <person name="Reese J.T."/>
            <person name="Scharf M.E."/>
            <person name="Sun F."/>
            <person name="Vogel H."/>
            <person name="Xiao J."/>
            <person name="Yang W."/>
            <person name="Yang Z."/>
            <person name="Yang Z."/>
            <person name="Zhou J."/>
            <person name="Zhu J."/>
            <person name="Brent C.S."/>
            <person name="Elsik C.G."/>
            <person name="Goodisman M.A."/>
            <person name="Liberles D.A."/>
            <person name="Roe R.M."/>
            <person name="Vargo E.L."/>
            <person name="Vilcinskas A."/>
            <person name="Wang J."/>
            <person name="Bornberg-Bauer E."/>
            <person name="Korb J."/>
            <person name="Zhang G."/>
            <person name="Liebig J."/>
        </authorList>
    </citation>
    <scope>NUCLEOTIDE SEQUENCE [LARGE SCALE GENOMIC DNA]</scope>
    <source>
        <tissue evidence="1">Whole organism</tissue>
    </source>
</reference>
<accession>A0A067R3V2</accession>
<dbReference type="EMBL" id="KK852777">
    <property type="protein sequence ID" value="KDR16757.1"/>
    <property type="molecule type" value="Genomic_DNA"/>
</dbReference>
<name>A0A067R3V2_ZOONE</name>
<evidence type="ECO:0000313" key="2">
    <source>
        <dbReference type="Proteomes" id="UP000027135"/>
    </source>
</evidence>
<dbReference type="InParanoid" id="A0A067R3V2"/>
<evidence type="ECO:0000313" key="1">
    <source>
        <dbReference type="EMBL" id="KDR16757.1"/>
    </source>
</evidence>
<proteinExistence type="predicted"/>
<protein>
    <submittedName>
        <fullName evidence="1">Uncharacterized protein</fullName>
    </submittedName>
</protein>
<dbReference type="Proteomes" id="UP000027135">
    <property type="component" value="Unassembled WGS sequence"/>
</dbReference>
<sequence length="61" mass="7210">MCKHPKNITQLRYFQLQFTEQTTGAEDNNREYQRRKYAAQRRMQIRVSGTKEASSAELITS</sequence>
<keyword evidence="2" id="KW-1185">Reference proteome</keyword>
<gene>
    <name evidence="1" type="ORF">L798_09285</name>
</gene>
<dbReference type="AlphaFoldDB" id="A0A067R3V2"/>
<organism evidence="1 2">
    <name type="scientific">Zootermopsis nevadensis</name>
    <name type="common">Dampwood termite</name>
    <dbReference type="NCBI Taxonomy" id="136037"/>
    <lineage>
        <taxon>Eukaryota</taxon>
        <taxon>Metazoa</taxon>
        <taxon>Ecdysozoa</taxon>
        <taxon>Arthropoda</taxon>
        <taxon>Hexapoda</taxon>
        <taxon>Insecta</taxon>
        <taxon>Pterygota</taxon>
        <taxon>Neoptera</taxon>
        <taxon>Polyneoptera</taxon>
        <taxon>Dictyoptera</taxon>
        <taxon>Blattodea</taxon>
        <taxon>Blattoidea</taxon>
        <taxon>Termitoidae</taxon>
        <taxon>Termopsidae</taxon>
        <taxon>Zootermopsis</taxon>
    </lineage>
</organism>